<dbReference type="SUPFAM" id="SSF50044">
    <property type="entry name" value="SH3-domain"/>
    <property type="match status" value="1"/>
</dbReference>
<evidence type="ECO:0000256" key="2">
    <source>
        <dbReference type="SAM" id="Phobius"/>
    </source>
</evidence>
<protein>
    <recommendedName>
        <fullName evidence="5">SH3 domain-containing protein</fullName>
    </recommendedName>
</protein>
<feature type="transmembrane region" description="Helical" evidence="2">
    <location>
        <begin position="188"/>
        <end position="211"/>
    </location>
</feature>
<feature type="region of interest" description="Disordered" evidence="1">
    <location>
        <begin position="146"/>
        <end position="177"/>
    </location>
</feature>
<reference evidence="3 4" key="1">
    <citation type="submission" date="2023-09" db="EMBL/GenBank/DDBJ databases">
        <title>Pangenome analysis of Batrachochytrium dendrobatidis and related Chytrids.</title>
        <authorList>
            <person name="Yacoub M.N."/>
            <person name="Stajich J.E."/>
            <person name="James T.Y."/>
        </authorList>
    </citation>
    <scope>NUCLEOTIDE SEQUENCE [LARGE SCALE GENOMIC DNA]</scope>
    <source>
        <strain evidence="3 4">JEL0888</strain>
    </source>
</reference>
<accession>A0ABR4N4R2</accession>
<evidence type="ECO:0000256" key="1">
    <source>
        <dbReference type="SAM" id="MobiDB-lite"/>
    </source>
</evidence>
<dbReference type="InterPro" id="IPR036028">
    <property type="entry name" value="SH3-like_dom_sf"/>
</dbReference>
<keyword evidence="2" id="KW-0472">Membrane</keyword>
<dbReference type="Gene3D" id="2.30.30.40">
    <property type="entry name" value="SH3 Domains"/>
    <property type="match status" value="1"/>
</dbReference>
<evidence type="ECO:0000313" key="4">
    <source>
        <dbReference type="Proteomes" id="UP001527925"/>
    </source>
</evidence>
<feature type="region of interest" description="Disordered" evidence="1">
    <location>
        <begin position="1"/>
        <end position="22"/>
    </location>
</feature>
<keyword evidence="2" id="KW-1133">Transmembrane helix</keyword>
<dbReference type="EMBL" id="JADGIZ020000032">
    <property type="protein sequence ID" value="KAL2914517.1"/>
    <property type="molecule type" value="Genomic_DNA"/>
</dbReference>
<feature type="compositionally biased region" description="Polar residues" evidence="1">
    <location>
        <begin position="353"/>
        <end position="370"/>
    </location>
</feature>
<feature type="compositionally biased region" description="Polar residues" evidence="1">
    <location>
        <begin position="156"/>
        <end position="177"/>
    </location>
</feature>
<proteinExistence type="predicted"/>
<comment type="caution">
    <text evidence="3">The sequence shown here is derived from an EMBL/GenBank/DDBJ whole genome shotgun (WGS) entry which is preliminary data.</text>
</comment>
<dbReference type="Proteomes" id="UP001527925">
    <property type="component" value="Unassembled WGS sequence"/>
</dbReference>
<keyword evidence="2" id="KW-0812">Transmembrane</keyword>
<sequence>MWDAAAAGAGDPAGDTAPDADPDAGGAAACSATCIVADPWTALPPRAATAARIARIDYHAPGSGCAGPLLRAELVPVYAACTRVAAGLFALSAVADSAVALRVCSDAACTACTDPPPAAAWPRAAACASRGPYDVRGLYLAAADAPAPPPPAPAANTSSPGTSNAGASSNTTDGGATSSASIPLTAPIILSAVAVAIALVTLTAVVVWLVAMRRGPPLPPLRDQDAQTSLDGRPTIVESTSASVVPAGSLAHLAHDRTSPFSPHALGSPQARAFSASRVVQILEQPHTVVIDYDPQMIDELRLRAGDQVLLESVWSDGWAHGYNITTGERGTLAIATLDANSHLLVPVDDPRLSSSPESFTRPSAESAGTTGDGQRASPSGDDLGQRGSVF</sequence>
<evidence type="ECO:0008006" key="5">
    <source>
        <dbReference type="Google" id="ProtNLM"/>
    </source>
</evidence>
<evidence type="ECO:0000313" key="3">
    <source>
        <dbReference type="EMBL" id="KAL2914517.1"/>
    </source>
</evidence>
<feature type="region of interest" description="Disordered" evidence="1">
    <location>
        <begin position="349"/>
        <end position="391"/>
    </location>
</feature>
<organism evidence="3 4">
    <name type="scientific">Polyrhizophydium stewartii</name>
    <dbReference type="NCBI Taxonomy" id="2732419"/>
    <lineage>
        <taxon>Eukaryota</taxon>
        <taxon>Fungi</taxon>
        <taxon>Fungi incertae sedis</taxon>
        <taxon>Chytridiomycota</taxon>
        <taxon>Chytridiomycota incertae sedis</taxon>
        <taxon>Chytridiomycetes</taxon>
        <taxon>Rhizophydiales</taxon>
        <taxon>Rhizophydiales incertae sedis</taxon>
        <taxon>Polyrhizophydium</taxon>
    </lineage>
</organism>
<keyword evidence="4" id="KW-1185">Reference proteome</keyword>
<gene>
    <name evidence="3" type="ORF">HK105_205866</name>
</gene>
<name>A0ABR4N4R2_9FUNG</name>